<proteinExistence type="predicted"/>
<dbReference type="Gene3D" id="3.40.50.720">
    <property type="entry name" value="NAD(P)-binding Rossmann-like Domain"/>
    <property type="match status" value="1"/>
</dbReference>
<organism evidence="1 2">
    <name type="scientific">Aspergillus mulundensis</name>
    <dbReference type="NCBI Taxonomy" id="1810919"/>
    <lineage>
        <taxon>Eukaryota</taxon>
        <taxon>Fungi</taxon>
        <taxon>Dikarya</taxon>
        <taxon>Ascomycota</taxon>
        <taxon>Pezizomycotina</taxon>
        <taxon>Eurotiomycetes</taxon>
        <taxon>Eurotiomycetidae</taxon>
        <taxon>Eurotiales</taxon>
        <taxon>Aspergillaceae</taxon>
        <taxon>Aspergillus</taxon>
        <taxon>Aspergillus subgen. Nidulantes</taxon>
    </lineage>
</organism>
<comment type="caution">
    <text evidence="1">The sequence shown here is derived from an EMBL/GenBank/DDBJ whole genome shotgun (WGS) entry which is preliminary data.</text>
</comment>
<dbReference type="GeneID" id="38120659"/>
<evidence type="ECO:0000313" key="1">
    <source>
        <dbReference type="EMBL" id="RDW63178.1"/>
    </source>
</evidence>
<name>A0A3D8QNB9_9EURO</name>
<dbReference type="EMBL" id="PVWQ01000015">
    <property type="protein sequence ID" value="RDW63178.1"/>
    <property type="molecule type" value="Genomic_DNA"/>
</dbReference>
<dbReference type="Proteomes" id="UP000256690">
    <property type="component" value="Unassembled WGS sequence"/>
</dbReference>
<dbReference type="OrthoDB" id="47007at2759"/>
<dbReference type="SUPFAM" id="SSF51735">
    <property type="entry name" value="NAD(P)-binding Rossmann-fold domains"/>
    <property type="match status" value="1"/>
</dbReference>
<dbReference type="InterPro" id="IPR036291">
    <property type="entry name" value="NAD(P)-bd_dom_sf"/>
</dbReference>
<accession>A0A3D8QNB9</accession>
<evidence type="ECO:0000313" key="2">
    <source>
        <dbReference type="Proteomes" id="UP000256690"/>
    </source>
</evidence>
<sequence length="166" mass="18167">MARPANLALYYHSSSSQSDASKIEAELKQSGKVVTCQGDLTSAVAVIKLFEDVKRRLGKALKKPITEITEEYDTIFAVNSKAAFFVLKPAAKHVSDDGKIIIIATALPLPDTTPHTLVAKHRLSTYLRCLQGTPVPPRQRQQHRPCPMDNRGFKAVKFLKANAVGG</sequence>
<reference evidence="1 2" key="1">
    <citation type="journal article" date="2018" name="IMA Fungus">
        <title>IMA Genome-F 9: Draft genome sequence of Annulohypoxylon stygium, Aspergillus mulundensis, Berkeleyomyces basicola (syn. Thielaviopsis basicola), Ceratocystis smalleyi, two Cercospora beticola strains, Coleophoma cylindrospora, Fusarium fracticaudum, Phialophora cf. hyalina, and Morchella septimelata.</title>
        <authorList>
            <person name="Wingfield B.D."/>
            <person name="Bills G.F."/>
            <person name="Dong Y."/>
            <person name="Huang W."/>
            <person name="Nel W.J."/>
            <person name="Swalarsk-Parry B.S."/>
            <person name="Vaghefi N."/>
            <person name="Wilken P.M."/>
            <person name="An Z."/>
            <person name="de Beer Z.W."/>
            <person name="De Vos L."/>
            <person name="Chen L."/>
            <person name="Duong T.A."/>
            <person name="Gao Y."/>
            <person name="Hammerbacher A."/>
            <person name="Kikkert J.R."/>
            <person name="Li Y."/>
            <person name="Li H."/>
            <person name="Li K."/>
            <person name="Li Q."/>
            <person name="Liu X."/>
            <person name="Ma X."/>
            <person name="Naidoo K."/>
            <person name="Pethybridge S.J."/>
            <person name="Sun J."/>
            <person name="Steenkamp E.T."/>
            <person name="van der Nest M.A."/>
            <person name="van Wyk S."/>
            <person name="Wingfield M.J."/>
            <person name="Xiong C."/>
            <person name="Yue Q."/>
            <person name="Zhang X."/>
        </authorList>
    </citation>
    <scope>NUCLEOTIDE SEQUENCE [LARGE SCALE GENOMIC DNA]</scope>
    <source>
        <strain evidence="1 2">DSM 5745</strain>
    </source>
</reference>
<dbReference type="AlphaFoldDB" id="A0A3D8QNB9"/>
<dbReference type="STRING" id="1810919.A0A3D8QNB9"/>
<protein>
    <submittedName>
        <fullName evidence="1">Uncharacterized protein</fullName>
    </submittedName>
</protein>
<dbReference type="RefSeq" id="XP_026599367.1">
    <property type="nucleotide sequence ID" value="XM_026752305.1"/>
</dbReference>
<keyword evidence="2" id="KW-1185">Reference proteome</keyword>
<gene>
    <name evidence="1" type="ORF">DSM5745_10289</name>
</gene>